<reference evidence="1" key="1">
    <citation type="submission" date="2024-11" db="EMBL/GenBank/DDBJ databases">
        <authorList>
            <person name="Lucas J.A."/>
        </authorList>
    </citation>
    <scope>NUCLEOTIDE SEQUENCE</scope>
    <source>
        <strain evidence="1">Z 8.8</strain>
    </source>
</reference>
<evidence type="ECO:0000313" key="2">
    <source>
        <dbReference type="Proteomes" id="UP001622950"/>
    </source>
</evidence>
<evidence type="ECO:0000313" key="1">
    <source>
        <dbReference type="EMBL" id="MFK9079912.1"/>
    </source>
</evidence>
<keyword evidence="2" id="KW-1185">Reference proteome</keyword>
<comment type="caution">
    <text evidence="1">The sequence shown here is derived from an EMBL/GenBank/DDBJ whole genome shotgun (WGS) entry which is preliminary data.</text>
</comment>
<name>A0ACC7MQM6_9PSED</name>
<gene>
    <name evidence="1" type="ORF">ACJEBM_04395</name>
</gene>
<dbReference type="EMBL" id="JBJHQE010000004">
    <property type="protein sequence ID" value="MFK9079912.1"/>
    <property type="molecule type" value="Genomic_DNA"/>
</dbReference>
<accession>A0ACC7MQM6</accession>
<organism evidence="1 2">
    <name type="scientific">Pseudomonas neuropathica</name>
    <dbReference type="NCBI Taxonomy" id="2730425"/>
    <lineage>
        <taxon>Bacteria</taxon>
        <taxon>Pseudomonadati</taxon>
        <taxon>Pseudomonadota</taxon>
        <taxon>Gammaproteobacteria</taxon>
        <taxon>Pseudomonadales</taxon>
        <taxon>Pseudomonadaceae</taxon>
        <taxon>Pseudomonas</taxon>
    </lineage>
</organism>
<proteinExistence type="predicted"/>
<dbReference type="Proteomes" id="UP001622950">
    <property type="component" value="Unassembled WGS sequence"/>
</dbReference>
<sequence>MRSNQEMLLCQYRYDAMDRLIDCTPSVSVKTQRFYLKDRLATEIQGTAHRSILQHEDHLLAHQQRQNNTLRIHLFATDQKRTVSNSLDAGLLHPFAYTPYGFRSPENGMLNFLGFKGERPDQVTGYYLLGNGYRAFNPVLMRFNSPDSWSPFGEGGLNAYAYCLGDPVNRVELDGHWSILGGLKSLLRTAGLRKSSRVAESTIQNGRIDSVGILSDRIVYFDSVFEGRRQLNIEAHGSKPSLFRKSALISNEKHLTPKQIHSKLLQKKVNLRTYDNIHLIACYGGNDGGSSFAGRLAKISKKPVDGYLGSVAISRSRSPLKELELRTLTNTAEGALDVKFKGQKIASDLEKMGKAIRYNP</sequence>
<protein>
    <submittedName>
        <fullName evidence="1">RHS repeat-associated core domain-containing protein</fullName>
    </submittedName>
</protein>